<dbReference type="SUPFAM" id="SSF53300">
    <property type="entry name" value="vWA-like"/>
    <property type="match status" value="1"/>
</dbReference>
<evidence type="ECO:0000313" key="4">
    <source>
        <dbReference type="Proteomes" id="UP000036959"/>
    </source>
</evidence>
<gene>
    <name evidence="3" type="ORF">BVER_04858c</name>
</gene>
<accession>A0A0L0MAT1</accession>
<keyword evidence="2" id="KW-1133">Transmembrane helix</keyword>
<feature type="region of interest" description="Disordered" evidence="1">
    <location>
        <begin position="1"/>
        <end position="31"/>
    </location>
</feature>
<name>A0A0L0MAT1_9BURK</name>
<evidence type="ECO:0000313" key="3">
    <source>
        <dbReference type="EMBL" id="KND59832.1"/>
    </source>
</evidence>
<protein>
    <submittedName>
        <fullName evidence="3">Uncharacterized protein</fullName>
    </submittedName>
</protein>
<dbReference type="Gene3D" id="3.40.50.410">
    <property type="entry name" value="von Willebrand factor, type A domain"/>
    <property type="match status" value="2"/>
</dbReference>
<dbReference type="AlphaFoldDB" id="A0A0L0MAT1"/>
<organism evidence="3 4">
    <name type="scientific">Candidatus Burkholderia verschuerenii</name>
    <dbReference type="NCBI Taxonomy" id="242163"/>
    <lineage>
        <taxon>Bacteria</taxon>
        <taxon>Pseudomonadati</taxon>
        <taxon>Pseudomonadota</taxon>
        <taxon>Betaproteobacteria</taxon>
        <taxon>Burkholderiales</taxon>
        <taxon>Burkholderiaceae</taxon>
        <taxon>Burkholderia</taxon>
    </lineage>
</organism>
<comment type="caution">
    <text evidence="3">The sequence shown here is derived from an EMBL/GenBank/DDBJ whole genome shotgun (WGS) entry which is preliminary data.</text>
</comment>
<dbReference type="PATRIC" id="fig|242163.4.peg.284"/>
<evidence type="ECO:0000256" key="1">
    <source>
        <dbReference type="SAM" id="MobiDB-lite"/>
    </source>
</evidence>
<evidence type="ECO:0000256" key="2">
    <source>
        <dbReference type="SAM" id="Phobius"/>
    </source>
</evidence>
<feature type="transmembrane region" description="Helical" evidence="2">
    <location>
        <begin position="40"/>
        <end position="64"/>
    </location>
</feature>
<dbReference type="EMBL" id="LFJJ01000096">
    <property type="protein sequence ID" value="KND59832.1"/>
    <property type="molecule type" value="Genomic_DNA"/>
</dbReference>
<dbReference type="Proteomes" id="UP000036959">
    <property type="component" value="Unassembled WGS sequence"/>
</dbReference>
<keyword evidence="2" id="KW-0472">Membrane</keyword>
<sequence length="618" mass="65230">MTQNDPRETGIGQGTGAIPRTASRRGARSPRDLVRADDGAFSMVFAMIGSVLIGTLCLAIDSIGYTMSQTQMQMALDVAALSSGADLAHYADTTTGNNDSQWQADAQAYYEGNMPSTYLGMKRQPIMAAVTGDRTSGKTINLSTSSLKPLLAPFFLDPTISAMAARGGDAGDPRTYATVRASNAVIRLPQTLLELAMVLDNTGSMSDSADGTVNGSSKLQGLKDATNTLLTALYGQSNSTTMTYVGLVPFASTVNLTGALSGSGSWMNPVFTYNSKNVAMKATGDVAGWGGCAVEPRDASGNLSPAAYLPSSSLKFTPYYYNVPPNGLNVVTFAHGFCHNTKDDTHTMVNNVPLMLSTNGTQNYCNMNPRGINIGTEFDQMNNSGTQTITQNSQCMGQPVTFLTNQRNILTTAIENMVAGGSTIIPEGLLWGWRMLVPDWSQNLAGAANGWISTDPLLPKPITTQGLQRVMIVLTDGENQIGAAGSFPNALWFNGLSGVGTNSMKASSVTRTDGSTLANGQTDSAELYGGNPIDTSSGYAGYPDDVNTFQNAICTAIKNSNVTIYAITFGFNASNSVAQTAMRDCASPGDYYHAPDNATLTTIFKQIAGNLGKLRLTK</sequence>
<keyword evidence="4" id="KW-1185">Reference proteome</keyword>
<dbReference type="RefSeq" id="WP_232316593.1">
    <property type="nucleotide sequence ID" value="NZ_LFJJ01000096.1"/>
</dbReference>
<reference evidence="4" key="1">
    <citation type="submission" date="2015-06" db="EMBL/GenBank/DDBJ databases">
        <title>Comparative genomics of Burkholderia leaf nodule symbionts.</title>
        <authorList>
            <person name="Carlier A."/>
            <person name="Eberl L."/>
            <person name="Pinto-Carbo M."/>
        </authorList>
    </citation>
    <scope>NUCLEOTIDE SEQUENCE [LARGE SCALE GENOMIC DNA]</scope>
    <source>
        <strain evidence="4">UZHbot4</strain>
    </source>
</reference>
<proteinExistence type="predicted"/>
<keyword evidence="2" id="KW-0812">Transmembrane</keyword>
<dbReference type="InterPro" id="IPR036465">
    <property type="entry name" value="vWFA_dom_sf"/>
</dbReference>